<gene>
    <name evidence="9" type="ORF">MCOR_51864</name>
</gene>
<evidence type="ECO:0000313" key="10">
    <source>
        <dbReference type="Proteomes" id="UP000507470"/>
    </source>
</evidence>
<sequence length="688" mass="77500">MDEELKCPECRKFYSKPVFFPCSHSVCLECAGNMQESSQEFMSQFEDSSLLQILGDTDLLKDFDKLSLVSETDSGVVCNSRPSSYIGSGNILPSVQGSSYIVKCPVCKKPVFLDESGYKSLPKNTILEAIVEKYCNECKQLQNNTSKCQMCEQTDHSDAKDACSMCEQCEIFYCDTCKDVCHPSRGPLAKHNMVGPIQGRAILRAKNKASEAKCIEHEEEHLSMYCLFCKLPVCYVCRQEGRHVDHDVQALGVMSKTHKTELSHGLQSLSEKAKAGTEFIQRLKGMSEKVHGNCTEFEARVVAQFDALIEALKKRKLELIENVHQEREMKVRVLKEQVTHCTSLLQKTTGLLHFCIEVLKEGDPASFLQVSNGLLSRVNMANQNFNKDIELAPRVSPEFELTLDSTPVQHSIQTMNFFQMKAPGKPTILPEECSAENNSVTIVWQPHSESIVDNYYLEIDDGNSGDFRVVYVGRETMCTVDGLHFNSLYYARVKAGNYCGESDYSDPISLQTAELAWFHFDPVSAHPDILFSNDNQTVTCNSYDHRVVLGSVGFSKGVHYWEIVVDRYDCQTDPAIGIARFDVGKCFMLGKDDKAWSMYIDDSRSWFLHNDEHRNRTDGGIQRGSVIGVLLNLEKQLMCYYVDEQPHGPIAFNDLRGVFFPAVSINRNVQVTLRTGLAPPPECETEDE</sequence>
<evidence type="ECO:0000259" key="7">
    <source>
        <dbReference type="PROSITE" id="PS50853"/>
    </source>
</evidence>
<dbReference type="InterPro" id="IPR013320">
    <property type="entry name" value="ConA-like_dom_sf"/>
</dbReference>
<dbReference type="OrthoDB" id="295536at2759"/>
<accession>A0A6J8EFS5</accession>
<reference evidence="9 10" key="1">
    <citation type="submission" date="2020-06" db="EMBL/GenBank/DDBJ databases">
        <authorList>
            <person name="Li R."/>
            <person name="Bekaert M."/>
        </authorList>
    </citation>
    <scope>NUCLEOTIDE SEQUENCE [LARGE SCALE GENOMIC DNA]</scope>
    <source>
        <strain evidence="10">wild</strain>
    </source>
</reference>
<keyword evidence="3" id="KW-0862">Zinc</keyword>
<dbReference type="SMART" id="SM00060">
    <property type="entry name" value="FN3"/>
    <property type="match status" value="1"/>
</dbReference>
<dbReference type="PROSITE" id="PS51262">
    <property type="entry name" value="COS"/>
    <property type="match status" value="1"/>
</dbReference>
<dbReference type="PROSITE" id="PS50188">
    <property type="entry name" value="B302_SPRY"/>
    <property type="match status" value="1"/>
</dbReference>
<evidence type="ECO:0000256" key="2">
    <source>
        <dbReference type="ARBA" id="ARBA00023054"/>
    </source>
</evidence>
<keyword evidence="2 4" id="KW-0175">Coiled coil</keyword>
<dbReference type="SUPFAM" id="SSF49265">
    <property type="entry name" value="Fibronectin type III"/>
    <property type="match status" value="1"/>
</dbReference>
<dbReference type="CDD" id="cd19803">
    <property type="entry name" value="Bbox1_TRIM9-like_C-I"/>
    <property type="match status" value="1"/>
</dbReference>
<dbReference type="InterPro" id="IPR050617">
    <property type="entry name" value="E3_ligase_FN3/SPRY"/>
</dbReference>
<keyword evidence="3" id="KW-0863">Zinc-finger</keyword>
<dbReference type="InterPro" id="IPR003649">
    <property type="entry name" value="Bbox_C"/>
</dbReference>
<dbReference type="SUPFAM" id="SSF49899">
    <property type="entry name" value="Concanavalin A-like lectins/glucanases"/>
    <property type="match status" value="1"/>
</dbReference>
<feature type="domain" description="B box-type" evidence="5">
    <location>
        <begin position="209"/>
        <end position="251"/>
    </location>
</feature>
<dbReference type="Pfam" id="PF00643">
    <property type="entry name" value="zf-B_box"/>
    <property type="match status" value="1"/>
</dbReference>
<dbReference type="InterPro" id="IPR003877">
    <property type="entry name" value="SPRY_dom"/>
</dbReference>
<dbReference type="InterPro" id="IPR043136">
    <property type="entry name" value="B30.2/SPRY_sf"/>
</dbReference>
<dbReference type="GO" id="GO:0043005">
    <property type="term" value="C:neuron projection"/>
    <property type="evidence" value="ECO:0007669"/>
    <property type="project" value="TreeGrafter"/>
</dbReference>
<dbReference type="InterPro" id="IPR017903">
    <property type="entry name" value="COS_domain"/>
</dbReference>
<dbReference type="InterPro" id="IPR003961">
    <property type="entry name" value="FN3_dom"/>
</dbReference>
<dbReference type="EMBL" id="CACVKT020009040">
    <property type="protein sequence ID" value="CAC5419539.1"/>
    <property type="molecule type" value="Genomic_DNA"/>
</dbReference>
<feature type="coiled-coil region" evidence="4">
    <location>
        <begin position="302"/>
        <end position="329"/>
    </location>
</feature>
<dbReference type="Proteomes" id="UP000507470">
    <property type="component" value="Unassembled WGS sequence"/>
</dbReference>
<dbReference type="Gene3D" id="3.30.160.60">
    <property type="entry name" value="Classic Zinc Finger"/>
    <property type="match status" value="1"/>
</dbReference>
<dbReference type="GO" id="GO:0007411">
    <property type="term" value="P:axon guidance"/>
    <property type="evidence" value="ECO:0007669"/>
    <property type="project" value="TreeGrafter"/>
</dbReference>
<dbReference type="Gene3D" id="3.30.40.10">
    <property type="entry name" value="Zinc/RING finger domain, C3HC4 (zinc finger)"/>
    <property type="match status" value="1"/>
</dbReference>
<feature type="domain" description="COS" evidence="8">
    <location>
        <begin position="359"/>
        <end position="418"/>
    </location>
</feature>
<dbReference type="Gene3D" id="4.10.830.40">
    <property type="match status" value="1"/>
</dbReference>
<dbReference type="GO" id="GO:0008270">
    <property type="term" value="F:zinc ion binding"/>
    <property type="evidence" value="ECO:0007669"/>
    <property type="project" value="UniProtKB-KW"/>
</dbReference>
<dbReference type="PANTHER" id="PTHR24099">
    <property type="entry name" value="E3 UBIQUITIN-PROTEIN LIGASE TRIM36-RELATED"/>
    <property type="match status" value="1"/>
</dbReference>
<dbReference type="SMART" id="SM00449">
    <property type="entry name" value="SPRY"/>
    <property type="match status" value="1"/>
</dbReference>
<dbReference type="FunFam" id="2.60.120.920:FF:000009">
    <property type="entry name" value="E3 ubiquitin-protein ligase TRIM9 isoform X1"/>
    <property type="match status" value="1"/>
</dbReference>
<dbReference type="Gene3D" id="2.60.120.920">
    <property type="match status" value="1"/>
</dbReference>
<dbReference type="SMART" id="SM00502">
    <property type="entry name" value="BBC"/>
    <property type="match status" value="1"/>
</dbReference>
<dbReference type="CDD" id="cd12889">
    <property type="entry name" value="SPRY_PRY_TRIM67_9"/>
    <property type="match status" value="1"/>
</dbReference>
<dbReference type="SMART" id="SM00336">
    <property type="entry name" value="BBOX"/>
    <property type="match status" value="2"/>
</dbReference>
<name>A0A6J8EFS5_MYTCO</name>
<dbReference type="SUPFAM" id="SSF57850">
    <property type="entry name" value="RING/U-box"/>
    <property type="match status" value="1"/>
</dbReference>
<dbReference type="CDD" id="cd00063">
    <property type="entry name" value="FN3"/>
    <property type="match status" value="1"/>
</dbReference>
<keyword evidence="10" id="KW-1185">Reference proteome</keyword>
<keyword evidence="1" id="KW-0479">Metal-binding</keyword>
<evidence type="ECO:0000259" key="6">
    <source>
        <dbReference type="PROSITE" id="PS50188"/>
    </source>
</evidence>
<evidence type="ECO:0000256" key="1">
    <source>
        <dbReference type="ARBA" id="ARBA00022723"/>
    </source>
</evidence>
<dbReference type="InterPro" id="IPR036116">
    <property type="entry name" value="FN3_sf"/>
</dbReference>
<evidence type="ECO:0000256" key="4">
    <source>
        <dbReference type="SAM" id="Coils"/>
    </source>
</evidence>
<dbReference type="Pfam" id="PF00622">
    <property type="entry name" value="SPRY"/>
    <property type="match status" value="1"/>
</dbReference>
<dbReference type="Gene3D" id="2.60.40.10">
    <property type="entry name" value="Immunoglobulins"/>
    <property type="match status" value="1"/>
</dbReference>
<dbReference type="InterPro" id="IPR013083">
    <property type="entry name" value="Znf_RING/FYVE/PHD"/>
</dbReference>
<evidence type="ECO:0000313" key="9">
    <source>
        <dbReference type="EMBL" id="CAC5419539.1"/>
    </source>
</evidence>
<organism evidence="9 10">
    <name type="scientific">Mytilus coruscus</name>
    <name type="common">Sea mussel</name>
    <dbReference type="NCBI Taxonomy" id="42192"/>
    <lineage>
        <taxon>Eukaryota</taxon>
        <taxon>Metazoa</taxon>
        <taxon>Spiralia</taxon>
        <taxon>Lophotrochozoa</taxon>
        <taxon>Mollusca</taxon>
        <taxon>Bivalvia</taxon>
        <taxon>Autobranchia</taxon>
        <taxon>Pteriomorphia</taxon>
        <taxon>Mytilida</taxon>
        <taxon>Mytiloidea</taxon>
        <taxon>Mytilidae</taxon>
        <taxon>Mytilinae</taxon>
        <taxon>Mytilus</taxon>
    </lineage>
</organism>
<dbReference type="InterPro" id="IPR001870">
    <property type="entry name" value="B30.2/SPRY"/>
</dbReference>
<protein>
    <submittedName>
        <fullName evidence="9">TRIM9_67</fullName>
    </submittedName>
</protein>
<dbReference type="PROSITE" id="PS50853">
    <property type="entry name" value="FN3"/>
    <property type="match status" value="1"/>
</dbReference>
<feature type="domain" description="B30.2/SPRY" evidence="6">
    <location>
        <begin position="497"/>
        <end position="682"/>
    </location>
</feature>
<dbReference type="InterPro" id="IPR013783">
    <property type="entry name" value="Ig-like_fold"/>
</dbReference>
<dbReference type="Pfam" id="PF00041">
    <property type="entry name" value="fn3"/>
    <property type="match status" value="1"/>
</dbReference>
<evidence type="ECO:0000259" key="5">
    <source>
        <dbReference type="PROSITE" id="PS50119"/>
    </source>
</evidence>
<dbReference type="Gene3D" id="1.20.5.170">
    <property type="match status" value="1"/>
</dbReference>
<dbReference type="InterPro" id="IPR000315">
    <property type="entry name" value="Znf_B-box"/>
</dbReference>
<dbReference type="FunFam" id="2.60.40.10:FF:000178">
    <property type="entry name" value="E3 ubiquitin-protein ligase TRIM9 isoform X1"/>
    <property type="match status" value="1"/>
</dbReference>
<feature type="domain" description="Fibronectin type-III" evidence="7">
    <location>
        <begin position="422"/>
        <end position="515"/>
    </location>
</feature>
<dbReference type="SUPFAM" id="SSF57845">
    <property type="entry name" value="B-box zinc-binding domain"/>
    <property type="match status" value="1"/>
</dbReference>
<evidence type="ECO:0000256" key="3">
    <source>
        <dbReference type="PROSITE-ProRule" id="PRU00024"/>
    </source>
</evidence>
<dbReference type="PROSITE" id="PS50119">
    <property type="entry name" value="ZF_BBOX"/>
    <property type="match status" value="1"/>
</dbReference>
<proteinExistence type="predicted"/>
<dbReference type="PANTHER" id="PTHR24099:SF15">
    <property type="entry name" value="E3 UBIQUITIN-PROTEIN LIGASE TRIM9"/>
    <property type="match status" value="1"/>
</dbReference>
<dbReference type="AlphaFoldDB" id="A0A6J8EFS5"/>
<evidence type="ECO:0000259" key="8">
    <source>
        <dbReference type="PROSITE" id="PS51262"/>
    </source>
</evidence>